<comment type="caution">
    <text evidence="2">The sequence shown here is derived from an EMBL/GenBank/DDBJ whole genome shotgun (WGS) entry which is preliminary data.</text>
</comment>
<dbReference type="GO" id="GO:0006402">
    <property type="term" value="P:mRNA catabolic process"/>
    <property type="evidence" value="ECO:0007669"/>
    <property type="project" value="TreeGrafter"/>
</dbReference>
<keyword evidence="3" id="KW-1185">Reference proteome</keyword>
<evidence type="ECO:0000313" key="2">
    <source>
        <dbReference type="EMBL" id="OHS96671.1"/>
    </source>
</evidence>
<evidence type="ECO:0000313" key="3">
    <source>
        <dbReference type="Proteomes" id="UP000179807"/>
    </source>
</evidence>
<dbReference type="GO" id="GO:0005829">
    <property type="term" value="C:cytosol"/>
    <property type="evidence" value="ECO:0007669"/>
    <property type="project" value="TreeGrafter"/>
</dbReference>
<dbReference type="Proteomes" id="UP000179807">
    <property type="component" value="Unassembled WGS sequence"/>
</dbReference>
<gene>
    <name evidence="2" type="ORF">TRFO_09827</name>
</gene>
<name>A0A1J4JEF5_9EUKA</name>
<dbReference type="GO" id="GO:0004518">
    <property type="term" value="F:nuclease activity"/>
    <property type="evidence" value="ECO:0007669"/>
    <property type="project" value="TreeGrafter"/>
</dbReference>
<dbReference type="AlphaFoldDB" id="A0A1J4JEF5"/>
<feature type="domain" description="TNase-like" evidence="1">
    <location>
        <begin position="179"/>
        <end position="323"/>
    </location>
</feature>
<sequence length="849" mass="96702">MSHQNNTDYRGIVEGILSGDSLIIRFLPPCPTPIQIVSLEHLVAPKFGLPDGNIQDEPHGFHAWDFLRRTCIGRRVTVSSRSRDSVMQRVHPAFGKLPIIFNRVKLIDNDRGEQDVGTLAVKEGWVKVRNSNQNENPYIKNLQKYQSEAEKAGKGIWAPNGFVRHLPVDFTDDKILSTREFDAIVEGVSNGTTLSLFLLPNHELIMMQIAGCRAPQFKRKMDQNSPGFLSHQQTIRKFLHRVVRVRVCQKVETNNYNQNHNQNQENKTFVGCLVGAPDRAIVSLIKDGLAQFYHKTADFAPNADQYISSELEAREAKRGIWANNQTPLESKPLADFEGKVISIRSSSSLLIQNGNETKLFHLNNIRVPYFFYNKGGGSEPHGFEAREFLRRHYVGQLVKVVHDGSYQARDYATIYNNRKCINEELVRNGLAEYSAPIIGRPSERETQIKQAETEAKAKKLGLFGDSHPEPVKIIDLSNYSNKTEAFSHFEAVKGKKFDAIIEHVSSGSKFLVFIPSLGYFIRSGINGILPYAANDEFGSASKNYCMEHFQQADIEITPSEIDKYCCFFSSITVKTFYGKIFDLAEDLIGNGLAEIHSRLVKTGKAPENFVALQRNAAMKGVGVWADRTRHNRELVFGKFEKVKIVTIWNTVMYAVQFLDDYMNQINEVLNQPLTRIEPEEIKTLHRNQCVVAKYKNKFYRARIENFEKDNSAIKEVKLIDIQQMNDACTEFYHLPEELKKIEPQARAVKLAFMDPIEDYTEEQTKTAVNDLWSICSDVILYMHLVYDDDHPNVLLTDQESPNSGSLNSVLLNKKYAKFTDHEVTSEFENVKNSLKEYIIQEESEEVSTS</sequence>
<feature type="domain" description="TNase-like" evidence="1">
    <location>
        <begin position="7"/>
        <end position="159"/>
    </location>
</feature>
<dbReference type="Gene3D" id="2.30.30.140">
    <property type="match status" value="1"/>
</dbReference>
<dbReference type="PROSITE" id="PS50830">
    <property type="entry name" value="TNASE_3"/>
    <property type="match status" value="3"/>
</dbReference>
<dbReference type="SUPFAM" id="SSF63748">
    <property type="entry name" value="Tudor/PWWP/MBT"/>
    <property type="match status" value="1"/>
</dbReference>
<dbReference type="RefSeq" id="XP_068349808.1">
    <property type="nucleotide sequence ID" value="XM_068495083.1"/>
</dbReference>
<dbReference type="SMART" id="SM00318">
    <property type="entry name" value="SNc"/>
    <property type="match status" value="3"/>
</dbReference>
<dbReference type="VEuPathDB" id="TrichDB:TRFO_09827"/>
<dbReference type="GeneID" id="94829787"/>
<dbReference type="PANTHER" id="PTHR12302">
    <property type="entry name" value="EBNA2 BINDING PROTEIN P100"/>
    <property type="match status" value="1"/>
</dbReference>
<dbReference type="InterPro" id="IPR002999">
    <property type="entry name" value="Tudor"/>
</dbReference>
<feature type="domain" description="TNase-like" evidence="1">
    <location>
        <begin position="334"/>
        <end position="465"/>
    </location>
</feature>
<dbReference type="SUPFAM" id="SSF50199">
    <property type="entry name" value="Staphylococcal nuclease"/>
    <property type="match status" value="4"/>
</dbReference>
<dbReference type="Gene3D" id="2.40.50.90">
    <property type="match status" value="5"/>
</dbReference>
<dbReference type="PANTHER" id="PTHR12302:SF2">
    <property type="entry name" value="STAPHYLOCOCCAL NUCLEASE DOMAIN-CONTAINING PROTEIN 1"/>
    <property type="match status" value="1"/>
</dbReference>
<proteinExistence type="predicted"/>
<dbReference type="GO" id="GO:0005634">
    <property type="term" value="C:nucleus"/>
    <property type="evidence" value="ECO:0007669"/>
    <property type="project" value="TreeGrafter"/>
</dbReference>
<organism evidence="2 3">
    <name type="scientific">Tritrichomonas foetus</name>
    <dbReference type="NCBI Taxonomy" id="1144522"/>
    <lineage>
        <taxon>Eukaryota</taxon>
        <taxon>Metamonada</taxon>
        <taxon>Parabasalia</taxon>
        <taxon>Tritrichomonadida</taxon>
        <taxon>Tritrichomonadidae</taxon>
        <taxon>Tritrichomonas</taxon>
    </lineage>
</organism>
<accession>A0A1J4JEF5</accession>
<dbReference type="GO" id="GO:0003723">
    <property type="term" value="F:RNA binding"/>
    <property type="evidence" value="ECO:0007669"/>
    <property type="project" value="TreeGrafter"/>
</dbReference>
<dbReference type="InterPro" id="IPR016071">
    <property type="entry name" value="Staphylococal_nuclease_OB-fold"/>
</dbReference>
<evidence type="ECO:0000259" key="1">
    <source>
        <dbReference type="PROSITE" id="PS50830"/>
    </source>
</evidence>
<reference evidence="2" key="1">
    <citation type="submission" date="2016-10" db="EMBL/GenBank/DDBJ databases">
        <authorList>
            <person name="Benchimol M."/>
            <person name="Almeida L.G."/>
            <person name="Vasconcelos A.T."/>
            <person name="Perreira-Neves A."/>
            <person name="Rosa I.A."/>
            <person name="Tasca T."/>
            <person name="Bogo M.R."/>
            <person name="de Souza W."/>
        </authorList>
    </citation>
    <scope>NUCLEOTIDE SEQUENCE [LARGE SCALE GENOMIC DNA]</scope>
    <source>
        <strain evidence="2">K</strain>
    </source>
</reference>
<dbReference type="Pfam" id="PF00565">
    <property type="entry name" value="SNase"/>
    <property type="match status" value="4"/>
</dbReference>
<dbReference type="OrthoDB" id="10023235at2759"/>
<dbReference type="Pfam" id="PF00567">
    <property type="entry name" value="TUDOR"/>
    <property type="match status" value="1"/>
</dbReference>
<protein>
    <submittedName>
        <fullName evidence="2">Tudor domain containing protein</fullName>
    </submittedName>
</protein>
<dbReference type="InterPro" id="IPR035437">
    <property type="entry name" value="SNase_OB-fold_sf"/>
</dbReference>
<dbReference type="EMBL" id="MLAK01001160">
    <property type="protein sequence ID" value="OHS96671.1"/>
    <property type="molecule type" value="Genomic_DNA"/>
</dbReference>